<feature type="domain" description="Gfo/Idh/MocA-like oxidoreductase N-terminal" evidence="2">
    <location>
        <begin position="2"/>
        <end position="118"/>
    </location>
</feature>
<keyword evidence="1" id="KW-0560">Oxidoreductase</keyword>
<organism evidence="3 4">
    <name type="scientific">Candidatus Raymondbacteria bacterium RIFOXYD12_FULL_49_13</name>
    <dbReference type="NCBI Taxonomy" id="1817890"/>
    <lineage>
        <taxon>Bacteria</taxon>
        <taxon>Raymondiibacteriota</taxon>
    </lineage>
</organism>
<dbReference type="PANTHER" id="PTHR43818:SF11">
    <property type="entry name" value="BCDNA.GH03377"/>
    <property type="match status" value="1"/>
</dbReference>
<dbReference type="PANTHER" id="PTHR43818">
    <property type="entry name" value="BCDNA.GH03377"/>
    <property type="match status" value="1"/>
</dbReference>
<dbReference type="InterPro" id="IPR050463">
    <property type="entry name" value="Gfo/Idh/MocA_oxidrdct_glycsds"/>
</dbReference>
<sequence>MVVGLGKRGMHHATHFHANKNFKVVGICDIKESLLVEPAKQLGNPKTGTDASAMAKELKPDLFCFCTLPNIRSEMIKIGLDCGAKMIAFEKPVALTSDEGMRVKQLLGNSKVKVVVSHQHRYGKHYQAVSDVIASGKIGKVHTVYGYAHGWAAHMLSHLIDYSMSYNNYAAPVWAMAQAAGKAKFADPKMHVSPDYIAGFVQFANGVRGVYECGGGAPDIPEVERWWGKNRMGAIGTEGYAEVYTGNGWKAVTKNGILSGDGCMDYNLDMPGYIQDMAEWLNSDAKVHPCCFANAYAGFEVMMGMFRSAAQGGQVSLPLSSGMDELEAMQKAIPDAKALVTLEESKKEYNA</sequence>
<dbReference type="EMBL" id="MFYX01000073">
    <property type="protein sequence ID" value="OGK04375.1"/>
    <property type="molecule type" value="Genomic_DNA"/>
</dbReference>
<dbReference type="Pfam" id="PF01408">
    <property type="entry name" value="GFO_IDH_MocA"/>
    <property type="match status" value="1"/>
</dbReference>
<comment type="caution">
    <text evidence="3">The sequence shown here is derived from an EMBL/GenBank/DDBJ whole genome shotgun (WGS) entry which is preliminary data.</text>
</comment>
<protein>
    <recommendedName>
        <fullName evidence="2">Gfo/Idh/MocA-like oxidoreductase N-terminal domain-containing protein</fullName>
    </recommendedName>
</protein>
<evidence type="ECO:0000256" key="1">
    <source>
        <dbReference type="ARBA" id="ARBA00023002"/>
    </source>
</evidence>
<dbReference type="InterPro" id="IPR000683">
    <property type="entry name" value="Gfo/Idh/MocA-like_OxRdtase_N"/>
</dbReference>
<accession>A0A1F7FCG5</accession>
<dbReference type="Gene3D" id="3.40.50.720">
    <property type="entry name" value="NAD(P)-binding Rossmann-like Domain"/>
    <property type="match status" value="1"/>
</dbReference>
<name>A0A1F7FCG5_UNCRA</name>
<reference evidence="3 4" key="1">
    <citation type="journal article" date="2016" name="Nat. Commun.">
        <title>Thousands of microbial genomes shed light on interconnected biogeochemical processes in an aquifer system.</title>
        <authorList>
            <person name="Anantharaman K."/>
            <person name="Brown C.T."/>
            <person name="Hug L.A."/>
            <person name="Sharon I."/>
            <person name="Castelle C.J."/>
            <person name="Probst A.J."/>
            <person name="Thomas B.C."/>
            <person name="Singh A."/>
            <person name="Wilkins M.J."/>
            <person name="Karaoz U."/>
            <person name="Brodie E.L."/>
            <person name="Williams K.H."/>
            <person name="Hubbard S.S."/>
            <person name="Banfield J.F."/>
        </authorList>
    </citation>
    <scope>NUCLEOTIDE SEQUENCE [LARGE SCALE GENOMIC DNA]</scope>
</reference>
<dbReference type="GO" id="GO:0016491">
    <property type="term" value="F:oxidoreductase activity"/>
    <property type="evidence" value="ECO:0007669"/>
    <property type="project" value="UniProtKB-KW"/>
</dbReference>
<dbReference type="SUPFAM" id="SSF51735">
    <property type="entry name" value="NAD(P)-binding Rossmann-fold domains"/>
    <property type="match status" value="1"/>
</dbReference>
<evidence type="ECO:0000313" key="4">
    <source>
        <dbReference type="Proteomes" id="UP000179243"/>
    </source>
</evidence>
<dbReference type="GO" id="GO:0000166">
    <property type="term" value="F:nucleotide binding"/>
    <property type="evidence" value="ECO:0007669"/>
    <property type="project" value="InterPro"/>
</dbReference>
<proteinExistence type="predicted"/>
<dbReference type="Gene3D" id="3.30.360.10">
    <property type="entry name" value="Dihydrodipicolinate Reductase, domain 2"/>
    <property type="match status" value="1"/>
</dbReference>
<dbReference type="SUPFAM" id="SSF55347">
    <property type="entry name" value="Glyceraldehyde-3-phosphate dehydrogenase-like, C-terminal domain"/>
    <property type="match status" value="1"/>
</dbReference>
<dbReference type="InterPro" id="IPR036291">
    <property type="entry name" value="NAD(P)-bd_dom_sf"/>
</dbReference>
<evidence type="ECO:0000259" key="2">
    <source>
        <dbReference type="Pfam" id="PF01408"/>
    </source>
</evidence>
<dbReference type="Proteomes" id="UP000179243">
    <property type="component" value="Unassembled WGS sequence"/>
</dbReference>
<evidence type="ECO:0000313" key="3">
    <source>
        <dbReference type="EMBL" id="OGK04375.1"/>
    </source>
</evidence>
<gene>
    <name evidence="3" type="ORF">A2519_18375</name>
</gene>
<dbReference type="AlphaFoldDB" id="A0A1F7FCG5"/>